<feature type="signal peptide" evidence="1">
    <location>
        <begin position="1"/>
        <end position="23"/>
    </location>
</feature>
<dbReference type="Pfam" id="PF05538">
    <property type="entry name" value="Campylo_MOMP"/>
    <property type="match status" value="1"/>
</dbReference>
<name>A0A1C0B5Z9_9BACT</name>
<dbReference type="PATRIC" id="fig|544718.51.peg.1482"/>
<accession>A0A1C0B5Z9</accession>
<dbReference type="SUPFAM" id="SSF56935">
    <property type="entry name" value="Porins"/>
    <property type="match status" value="1"/>
</dbReference>
<evidence type="ECO:0000313" key="2">
    <source>
        <dbReference type="EMBL" id="OCL98597.1"/>
    </source>
</evidence>
<evidence type="ECO:0000313" key="3">
    <source>
        <dbReference type="Proteomes" id="UP000093281"/>
    </source>
</evidence>
<protein>
    <submittedName>
        <fullName evidence="2">Major outer membrane protein</fullName>
    </submittedName>
</protein>
<reference evidence="3" key="1">
    <citation type="submission" date="2015-05" db="EMBL/GenBank/DDBJ databases">
        <authorList>
            <person name="Rovetto F."/>
            <person name="Cocolin L."/>
            <person name="Illeghems K."/>
            <person name="Van Nieuwerburgh F."/>
            <person name="Houf K."/>
        </authorList>
    </citation>
    <scope>NUCLEOTIDE SEQUENCE [LARGE SCALE GENOMIC DNA]</scope>
    <source>
        <strain evidence="3">DU22</strain>
    </source>
</reference>
<dbReference type="InterPro" id="IPR008439">
    <property type="entry name" value="Campylo_MOMP"/>
</dbReference>
<dbReference type="RefSeq" id="WP_066186703.1">
    <property type="nucleotide sequence ID" value="NZ_LCUJ01000005.1"/>
</dbReference>
<dbReference type="InterPro" id="IPR023614">
    <property type="entry name" value="Porin_dom_sf"/>
</dbReference>
<proteinExistence type="predicted"/>
<organism evidence="2 3">
    <name type="scientific">Aliarcobacter thereius</name>
    <dbReference type="NCBI Taxonomy" id="544718"/>
    <lineage>
        <taxon>Bacteria</taxon>
        <taxon>Pseudomonadati</taxon>
        <taxon>Campylobacterota</taxon>
        <taxon>Epsilonproteobacteria</taxon>
        <taxon>Campylobacterales</taxon>
        <taxon>Arcobacteraceae</taxon>
        <taxon>Aliarcobacter</taxon>
    </lineage>
</organism>
<sequence>MKKFTKLSLVAAVAVAGLTSASAKPLEEAIKNVDVSGTVTYRYDNFGDDNGKGQLNQDNKYKINLNLSSKVNDYVTFNSRFNVVSPGLESNNDFAGMGKNDPDLKPEVGLAHAYFGFTGIANTTVNVGKQGLATPWTVATDNDGGEQTGTGIFSVTAVDNFVVGLAYFNQTNINTTVGIDMKGYDASNNEVAHIESELSGADDIYAATLQANYGFVNAEAWYLKANDQFDTYTLAVHGKVKLAENANIGYEVRYVSLSLDSKLKNEIGSFFDSTPAERISRNGVGDDNSLLRFAVNGKFGIVNARVAYSITDKDGGLTALDTDAQNASLGWRLNTLGKADAKFLQTTVGADVLDNLNLSLNYNTLEYDNGTKVDQDELFAQLTYKMSKNLDGYIRYGQQDFDNGNEQNSGRLQVNYKF</sequence>
<dbReference type="EMBL" id="LCUJ01000005">
    <property type="protein sequence ID" value="OCL98597.1"/>
    <property type="molecule type" value="Genomic_DNA"/>
</dbReference>
<dbReference type="Gene3D" id="2.40.160.10">
    <property type="entry name" value="Porin"/>
    <property type="match status" value="1"/>
</dbReference>
<dbReference type="Proteomes" id="UP000093281">
    <property type="component" value="Unassembled WGS sequence"/>
</dbReference>
<gene>
    <name evidence="2" type="primary">porA</name>
    <name evidence="2" type="ORF">AAX29_01510</name>
</gene>
<comment type="caution">
    <text evidence="2">The sequence shown here is derived from an EMBL/GenBank/DDBJ whole genome shotgun (WGS) entry which is preliminary data.</text>
</comment>
<dbReference type="AlphaFoldDB" id="A0A1C0B5Z9"/>
<feature type="chain" id="PRO_5008643485" evidence="1">
    <location>
        <begin position="24"/>
        <end position="418"/>
    </location>
</feature>
<dbReference type="OrthoDB" id="5365239at2"/>
<evidence type="ECO:0000256" key="1">
    <source>
        <dbReference type="SAM" id="SignalP"/>
    </source>
</evidence>
<keyword evidence="1" id="KW-0732">Signal</keyword>